<dbReference type="KEGG" id="eiv:EIN_319070"/>
<dbReference type="InterPro" id="IPR006896">
    <property type="entry name" value="Sec23/24_trunk_dom"/>
</dbReference>
<feature type="domain" description="Sec23/Sec24 helical" evidence="2">
    <location>
        <begin position="178"/>
        <end position="259"/>
    </location>
</feature>
<dbReference type="InterPro" id="IPR036465">
    <property type="entry name" value="vWFA_dom_sf"/>
</dbReference>
<name>A0A0A1U2X3_ENTIV</name>
<dbReference type="GO" id="GO:0000149">
    <property type="term" value="F:SNARE binding"/>
    <property type="evidence" value="ECO:0007669"/>
    <property type="project" value="TreeGrafter"/>
</dbReference>
<dbReference type="GO" id="GO:0090110">
    <property type="term" value="P:COPII-coated vesicle cargo loading"/>
    <property type="evidence" value="ECO:0007669"/>
    <property type="project" value="TreeGrafter"/>
</dbReference>
<dbReference type="OrthoDB" id="49016at2759"/>
<dbReference type="GeneID" id="14885927"/>
<feature type="domain" description="Sec23/Sec24 beta-sandwich" evidence="3">
    <location>
        <begin position="81"/>
        <end position="161"/>
    </location>
</feature>
<dbReference type="PANTHER" id="PTHR13803">
    <property type="entry name" value="SEC24-RELATED PROTEIN"/>
    <property type="match status" value="1"/>
</dbReference>
<dbReference type="RefSeq" id="XP_004253789.1">
    <property type="nucleotide sequence ID" value="XM_004253741.1"/>
</dbReference>
<organism evidence="4 5">
    <name type="scientific">Entamoeba invadens IP1</name>
    <dbReference type="NCBI Taxonomy" id="370355"/>
    <lineage>
        <taxon>Eukaryota</taxon>
        <taxon>Amoebozoa</taxon>
        <taxon>Evosea</taxon>
        <taxon>Archamoebae</taxon>
        <taxon>Mastigamoebida</taxon>
        <taxon>Entamoebidae</taxon>
        <taxon>Entamoeba</taxon>
    </lineage>
</organism>
<reference evidence="4 5" key="1">
    <citation type="submission" date="2012-10" db="EMBL/GenBank/DDBJ databases">
        <authorList>
            <person name="Zafar N."/>
            <person name="Inman J."/>
            <person name="Hall N."/>
            <person name="Lorenzi H."/>
            <person name="Caler E."/>
        </authorList>
    </citation>
    <scope>NUCLEOTIDE SEQUENCE [LARGE SCALE GENOMIC DNA]</scope>
    <source>
        <strain evidence="4 5">IP1</strain>
    </source>
</reference>
<dbReference type="InterPro" id="IPR050550">
    <property type="entry name" value="SEC23_SEC24_subfamily"/>
</dbReference>
<dbReference type="SUPFAM" id="SSF81811">
    <property type="entry name" value="Helical domain of Sec23/24"/>
    <property type="match status" value="1"/>
</dbReference>
<dbReference type="GO" id="GO:0006886">
    <property type="term" value="P:intracellular protein transport"/>
    <property type="evidence" value="ECO:0007669"/>
    <property type="project" value="InterPro"/>
</dbReference>
<evidence type="ECO:0000313" key="5">
    <source>
        <dbReference type="Proteomes" id="UP000014680"/>
    </source>
</evidence>
<dbReference type="GO" id="GO:0070971">
    <property type="term" value="C:endoplasmic reticulum exit site"/>
    <property type="evidence" value="ECO:0007669"/>
    <property type="project" value="TreeGrafter"/>
</dbReference>
<dbReference type="Pfam" id="PF04815">
    <property type="entry name" value="Sec23_helical"/>
    <property type="match status" value="1"/>
</dbReference>
<dbReference type="InterPro" id="IPR006900">
    <property type="entry name" value="Sec23/24_helical_dom"/>
</dbReference>
<dbReference type="EMBL" id="KB206890">
    <property type="protein sequence ID" value="ELP87018.1"/>
    <property type="molecule type" value="Genomic_DNA"/>
</dbReference>
<dbReference type="GO" id="GO:0030127">
    <property type="term" value="C:COPII vesicle coat"/>
    <property type="evidence" value="ECO:0007669"/>
    <property type="project" value="InterPro"/>
</dbReference>
<dbReference type="InterPro" id="IPR036175">
    <property type="entry name" value="Sec23/24_helical_dom_sf"/>
</dbReference>
<dbReference type="Gene3D" id="1.20.120.730">
    <property type="entry name" value="Sec23/Sec24 helical domain"/>
    <property type="match status" value="1"/>
</dbReference>
<feature type="non-terminal residue" evidence="4">
    <location>
        <position position="1"/>
    </location>
</feature>
<protein>
    <submittedName>
        <fullName evidence="4">Protein transport protein Sec24, putative</fullName>
    </submittedName>
</protein>
<dbReference type="VEuPathDB" id="AmoebaDB:EIN_319070"/>
<dbReference type="SUPFAM" id="SSF82754">
    <property type="entry name" value="C-terminal, gelsolin-like domain of Sec23/24"/>
    <property type="match status" value="1"/>
</dbReference>
<evidence type="ECO:0000313" key="4">
    <source>
        <dbReference type="EMBL" id="ELP87018.1"/>
    </source>
</evidence>
<dbReference type="InterPro" id="IPR036180">
    <property type="entry name" value="Gelsolin-like_dom_sf"/>
</dbReference>
<gene>
    <name evidence="4" type="ORF">EIN_319070</name>
</gene>
<dbReference type="PANTHER" id="PTHR13803:SF4">
    <property type="entry name" value="SECRETORY 24CD, ISOFORM C"/>
    <property type="match status" value="1"/>
</dbReference>
<dbReference type="InterPro" id="IPR012990">
    <property type="entry name" value="Beta-sandwich_Sec23_24"/>
</dbReference>
<evidence type="ECO:0000259" key="3">
    <source>
        <dbReference type="Pfam" id="PF08033"/>
    </source>
</evidence>
<dbReference type="Gene3D" id="3.40.50.410">
    <property type="entry name" value="von Willebrand factor, type A domain"/>
    <property type="match status" value="1"/>
</dbReference>
<dbReference type="SUPFAM" id="SSF81995">
    <property type="entry name" value="beta-sandwich domain of Sec23/24"/>
    <property type="match status" value="1"/>
</dbReference>
<evidence type="ECO:0000259" key="2">
    <source>
        <dbReference type="Pfam" id="PF04815"/>
    </source>
</evidence>
<dbReference type="Proteomes" id="UP000014680">
    <property type="component" value="Unassembled WGS sequence"/>
</dbReference>
<dbReference type="AlphaFoldDB" id="A0A0A1U2X3"/>
<dbReference type="Pfam" id="PF08033">
    <property type="entry name" value="Sec23_BS"/>
    <property type="match status" value="1"/>
</dbReference>
<proteinExistence type="predicted"/>
<keyword evidence="5" id="KW-1185">Reference proteome</keyword>
<feature type="domain" description="Sec23/Sec24 trunk" evidence="1">
    <location>
        <begin position="9"/>
        <end position="74"/>
    </location>
</feature>
<sequence>DVAANPQTQANLYLNSLAKKMSGKSICCDMFVMSEKYSDIVTIGEISRYTGGELYYYPKFQGMESLKLQKDMMNCFDSDCGFDVEVRLRTSTGVFIEEYLGNLLPSTEMVDTVRIGYMKSDQSVIGIMDYDEEINKFVGFFLQAVVLYTDIMGKKRMKIFNGFYSTVSEANDIFKKADLDVIFTTILRQTIKGGNFRNNESLNLEVLEKVTNILAAYRKYCSVHAKSSILLLPEALKLLPIFVLGAMKTPAFMAFGQMNSIARDFAFDGAASDLKFASIYQASGKNTKTLLKEYYPTCYNVTGHLNGNVSEDAFSDDSHKVRLAINNFKEDEVYLFESNGVFKLFVGYSVSEEIKAKLFGEGVKMEQNTQLTTMLYSNALADNNNLMTKLIYWISGMSFVPMVLVDVVPFRLIDLPKYMVEDKTFMGVSYFDLLVYCHKKIQQKLN</sequence>
<dbReference type="Pfam" id="PF04811">
    <property type="entry name" value="Sec23_trunk"/>
    <property type="match status" value="1"/>
</dbReference>
<evidence type="ECO:0000259" key="1">
    <source>
        <dbReference type="Pfam" id="PF04811"/>
    </source>
</evidence>
<accession>A0A0A1U2X3</accession>
<dbReference type="GO" id="GO:0008270">
    <property type="term" value="F:zinc ion binding"/>
    <property type="evidence" value="ECO:0007669"/>
    <property type="project" value="TreeGrafter"/>
</dbReference>
<dbReference type="SUPFAM" id="SSF53300">
    <property type="entry name" value="vWA-like"/>
    <property type="match status" value="1"/>
</dbReference>